<sequence length="232" mass="26228">MNQFWGANYWGQPQGGYYHPHVYYPPGYNPAAHPDPAALTGGMFSPYPPRAPFTPISTNPSAHPVRSKKYPSLNPCLAADSCIIHPDLRKKPRTDVPASTFNTFRHTPAMAYPVTHMRLVCKSFPWTIDIVSPQNPITVEAVWEAMYACLQEHLHDSEWGYLCQDKKQRETIEKAAEKRAKADGDKVLKRIDWLGESTVFKGLEKSEEFEKIRLFPGTTPVAETWVIKLGSN</sequence>
<protein>
    <recommendedName>
        <fullName evidence="1">DUF6699 domain-containing protein</fullName>
    </recommendedName>
</protein>
<evidence type="ECO:0000313" key="2">
    <source>
        <dbReference type="EMBL" id="KAK7473168.1"/>
    </source>
</evidence>
<feature type="domain" description="DUF6699" evidence="1">
    <location>
        <begin position="86"/>
        <end position="207"/>
    </location>
</feature>
<dbReference type="Proteomes" id="UP001498398">
    <property type="component" value="Unassembled WGS sequence"/>
</dbReference>
<organism evidence="2 3">
    <name type="scientific">Marasmiellus scandens</name>
    <dbReference type="NCBI Taxonomy" id="2682957"/>
    <lineage>
        <taxon>Eukaryota</taxon>
        <taxon>Fungi</taxon>
        <taxon>Dikarya</taxon>
        <taxon>Basidiomycota</taxon>
        <taxon>Agaricomycotina</taxon>
        <taxon>Agaricomycetes</taxon>
        <taxon>Agaricomycetidae</taxon>
        <taxon>Agaricales</taxon>
        <taxon>Marasmiineae</taxon>
        <taxon>Omphalotaceae</taxon>
        <taxon>Marasmiellus</taxon>
    </lineage>
</organism>
<dbReference type="EMBL" id="JBANRG010000001">
    <property type="protein sequence ID" value="KAK7473168.1"/>
    <property type="molecule type" value="Genomic_DNA"/>
</dbReference>
<evidence type="ECO:0000259" key="1">
    <source>
        <dbReference type="Pfam" id="PF20415"/>
    </source>
</evidence>
<reference evidence="2 3" key="1">
    <citation type="submission" date="2024-01" db="EMBL/GenBank/DDBJ databases">
        <title>A draft genome for the cacao thread blight pathogen Marasmiellus scandens.</title>
        <authorList>
            <person name="Baruah I.K."/>
            <person name="Leung J."/>
            <person name="Bukari Y."/>
            <person name="Amoako-Attah I."/>
            <person name="Meinhardt L.W."/>
            <person name="Bailey B.A."/>
            <person name="Cohen S.P."/>
        </authorList>
    </citation>
    <scope>NUCLEOTIDE SEQUENCE [LARGE SCALE GENOMIC DNA]</scope>
    <source>
        <strain evidence="2 3">GH-19</strain>
    </source>
</reference>
<comment type="caution">
    <text evidence="2">The sequence shown here is derived from an EMBL/GenBank/DDBJ whole genome shotgun (WGS) entry which is preliminary data.</text>
</comment>
<evidence type="ECO:0000313" key="3">
    <source>
        <dbReference type="Proteomes" id="UP001498398"/>
    </source>
</evidence>
<proteinExistence type="predicted"/>
<dbReference type="InterPro" id="IPR046522">
    <property type="entry name" value="DUF6699"/>
</dbReference>
<keyword evidence="3" id="KW-1185">Reference proteome</keyword>
<accession>A0ABR1K6X6</accession>
<name>A0ABR1K6X6_9AGAR</name>
<dbReference type="Pfam" id="PF20415">
    <property type="entry name" value="DUF6699"/>
    <property type="match status" value="1"/>
</dbReference>
<gene>
    <name evidence="2" type="ORF">VKT23_001267</name>
</gene>